<dbReference type="InterPro" id="IPR032466">
    <property type="entry name" value="Metal_Hydrolase"/>
</dbReference>
<dbReference type="Proteomes" id="UP001059209">
    <property type="component" value="Chromosome"/>
</dbReference>
<feature type="domain" description="Amidohydrolase-related" evidence="1">
    <location>
        <begin position="16"/>
        <end position="267"/>
    </location>
</feature>
<dbReference type="InterPro" id="IPR051781">
    <property type="entry name" value="Metallo-dep_Hydrolase"/>
</dbReference>
<dbReference type="PANTHER" id="PTHR43135:SF3">
    <property type="entry name" value="ALPHA-D-RIBOSE 1-METHYLPHOSPHONATE 5-TRIPHOSPHATE DIPHOSPHATASE"/>
    <property type="match status" value="1"/>
</dbReference>
<evidence type="ECO:0000313" key="2">
    <source>
        <dbReference type="EMBL" id="UWX53717.1"/>
    </source>
</evidence>
<organism evidence="2 3">
    <name type="scientific">Maribacter litopenaei</name>
    <dbReference type="NCBI Taxonomy" id="2976127"/>
    <lineage>
        <taxon>Bacteria</taxon>
        <taxon>Pseudomonadati</taxon>
        <taxon>Bacteroidota</taxon>
        <taxon>Flavobacteriia</taxon>
        <taxon>Flavobacteriales</taxon>
        <taxon>Flavobacteriaceae</taxon>
        <taxon>Maribacter</taxon>
    </lineage>
</organism>
<dbReference type="Pfam" id="PF01979">
    <property type="entry name" value="Amidohydro_1"/>
    <property type="match status" value="1"/>
</dbReference>
<name>A0ABY5Y5U3_9FLAO</name>
<dbReference type="Gene3D" id="3.20.20.140">
    <property type="entry name" value="Metal-dependent hydrolases"/>
    <property type="match status" value="1"/>
</dbReference>
<dbReference type="InterPro" id="IPR011059">
    <property type="entry name" value="Metal-dep_hydrolase_composite"/>
</dbReference>
<gene>
    <name evidence="2" type="ORF">NYZ99_11210</name>
</gene>
<dbReference type="RefSeq" id="WP_260571218.1">
    <property type="nucleotide sequence ID" value="NZ_CP104205.1"/>
</dbReference>
<dbReference type="PANTHER" id="PTHR43135">
    <property type="entry name" value="ALPHA-D-RIBOSE 1-METHYLPHOSPHONATE 5-TRIPHOSPHATE DIPHOSPHATASE"/>
    <property type="match status" value="1"/>
</dbReference>
<proteinExistence type="predicted"/>
<evidence type="ECO:0000313" key="3">
    <source>
        <dbReference type="Proteomes" id="UP001059209"/>
    </source>
</evidence>
<accession>A0ABY5Y5U3</accession>
<sequence>MTVEYLGENYLNTIRAAEQRGLITSGHMTFTVELKETINAGIDAVEHLYYIMKGCSSEEEVITQQLRNGTMGFWDAMPLLQVSYDDSVAQKTFEHLKQKNVLVVPTLHIGHTLSYLDEVNHSGDPYLNYMSPGIIKTYEGRIRRAQSASEKAIQDRKELDAFFQQLALTLNRNGVSLLAGSDSGAYNSYTYPGISLHKEMEAMVNAGISPLDALKTSAYNGAHFLKKENDYGNLETGKVADIVLLNENPLENIKNTQAIFMVVKQGRLHEQEALEQILK</sequence>
<dbReference type="Gene3D" id="2.30.40.10">
    <property type="entry name" value="Urease, subunit C, domain 1"/>
    <property type="match status" value="1"/>
</dbReference>
<evidence type="ECO:0000259" key="1">
    <source>
        <dbReference type="Pfam" id="PF01979"/>
    </source>
</evidence>
<dbReference type="SUPFAM" id="SSF51556">
    <property type="entry name" value="Metallo-dependent hydrolases"/>
    <property type="match status" value="1"/>
</dbReference>
<reference evidence="2" key="1">
    <citation type="submission" date="2022-09" db="EMBL/GenBank/DDBJ databases">
        <title>Maribacter litopenaei sp. nov., isolated from the intestinal tract of the Pacific White Shrimp, Litopenaeus vannamei.</title>
        <authorList>
            <person name="Kim S.Y."/>
            <person name="Hwang C.Y."/>
        </authorList>
    </citation>
    <scope>NUCLEOTIDE SEQUENCE</scope>
    <source>
        <strain evidence="2">HL-LV01</strain>
    </source>
</reference>
<keyword evidence="3" id="KW-1185">Reference proteome</keyword>
<protein>
    <submittedName>
        <fullName evidence="2">Amidohydrolase family protein</fullName>
    </submittedName>
</protein>
<dbReference type="EMBL" id="CP104205">
    <property type="protein sequence ID" value="UWX53717.1"/>
    <property type="molecule type" value="Genomic_DNA"/>
</dbReference>
<dbReference type="InterPro" id="IPR006680">
    <property type="entry name" value="Amidohydro-rel"/>
</dbReference>